<dbReference type="EC" id="1.14.14.16" evidence="13"/>
<protein>
    <recommendedName>
        <fullName evidence="14">Steroid 21-hydroxylase</fullName>
        <ecNumber evidence="13">1.14.14.16</ecNumber>
    </recommendedName>
    <alternativeName>
        <fullName evidence="18">21-OHase</fullName>
    </alternativeName>
    <alternativeName>
        <fullName evidence="15">Cytochrome P-450c21</fullName>
    </alternativeName>
    <alternativeName>
        <fullName evidence="19">Cytochrome P450 21</fullName>
    </alternativeName>
    <alternativeName>
        <fullName evidence="17">Cytochrome P450 XXI</fullName>
    </alternativeName>
    <alternativeName>
        <fullName evidence="16">Cytochrome P450-C21</fullName>
    </alternativeName>
</protein>
<keyword evidence="9 21" id="KW-0503">Monooxygenase</keyword>
<dbReference type="Gene3D" id="1.10.630.10">
    <property type="entry name" value="Cytochrome P450"/>
    <property type="match status" value="1"/>
</dbReference>
<dbReference type="InterPro" id="IPR036396">
    <property type="entry name" value="Cyt_P450_sf"/>
</dbReference>
<evidence type="ECO:0000256" key="6">
    <source>
        <dbReference type="ARBA" id="ARBA00022723"/>
    </source>
</evidence>
<evidence type="ECO:0000256" key="21">
    <source>
        <dbReference type="RuleBase" id="RU000461"/>
    </source>
</evidence>
<dbReference type="PANTHER" id="PTHR24289">
    <property type="entry name" value="STEROID 17-ALPHA-HYDROXYLASE/17,20 LYASE"/>
    <property type="match status" value="1"/>
</dbReference>
<gene>
    <name evidence="22" type="ORF">PLEPLA_LOCUS4564</name>
</gene>
<dbReference type="Pfam" id="PF00067">
    <property type="entry name" value="p450"/>
    <property type="match status" value="1"/>
</dbReference>
<evidence type="ECO:0000256" key="9">
    <source>
        <dbReference type="ARBA" id="ARBA00023033"/>
    </source>
</evidence>
<evidence type="ECO:0000256" key="1">
    <source>
        <dbReference type="ARBA" id="ARBA00001970"/>
    </source>
</evidence>
<evidence type="ECO:0000256" key="10">
    <source>
        <dbReference type="ARBA" id="ARBA00023121"/>
    </source>
</evidence>
<evidence type="ECO:0000256" key="17">
    <source>
        <dbReference type="ARBA" id="ARBA00044282"/>
    </source>
</evidence>
<dbReference type="EMBL" id="CADEAL010000225">
    <property type="protein sequence ID" value="CAB1416773.1"/>
    <property type="molecule type" value="Genomic_DNA"/>
</dbReference>
<dbReference type="PROSITE" id="PS00086">
    <property type="entry name" value="CYTOCHROME_P450"/>
    <property type="match status" value="1"/>
</dbReference>
<dbReference type="GO" id="GO:0005506">
    <property type="term" value="F:iron ion binding"/>
    <property type="evidence" value="ECO:0007669"/>
    <property type="project" value="InterPro"/>
</dbReference>
<evidence type="ECO:0000313" key="23">
    <source>
        <dbReference type="Proteomes" id="UP001153269"/>
    </source>
</evidence>
<evidence type="ECO:0000313" key="22">
    <source>
        <dbReference type="EMBL" id="CAB1416773.1"/>
    </source>
</evidence>
<dbReference type="GO" id="GO:0042448">
    <property type="term" value="P:progesterone metabolic process"/>
    <property type="evidence" value="ECO:0007669"/>
    <property type="project" value="TreeGrafter"/>
</dbReference>
<dbReference type="GO" id="GO:0004509">
    <property type="term" value="F:steroid 21-monooxygenase activity"/>
    <property type="evidence" value="ECO:0007669"/>
    <property type="project" value="UniProtKB-EC"/>
</dbReference>
<dbReference type="InterPro" id="IPR002401">
    <property type="entry name" value="Cyt_P450_E_grp-I"/>
</dbReference>
<dbReference type="InterPro" id="IPR017972">
    <property type="entry name" value="Cyt_P450_CS"/>
</dbReference>
<sequence length="126" mass="13860">MYNLIFSIAGYFIPKNTVIIPNLFGAHHDPAVWTDPCSFRPERFLEGGGGSTTRSLVPFGGGARLCLGESVAKMELFLFTAYLLRDFQFVLPEGEASLPDLRGVASVVLKVKSYKVIARLRPVIDP</sequence>
<reference evidence="22" key="1">
    <citation type="submission" date="2020-03" db="EMBL/GenBank/DDBJ databases">
        <authorList>
            <person name="Weist P."/>
        </authorList>
    </citation>
    <scope>NUCLEOTIDE SEQUENCE</scope>
</reference>
<name>A0A9N7TS87_PLEPL</name>
<evidence type="ECO:0000256" key="15">
    <source>
        <dbReference type="ARBA" id="ARBA00044217"/>
    </source>
</evidence>
<keyword evidence="11" id="KW-0472">Membrane</keyword>
<dbReference type="GO" id="GO:0004508">
    <property type="term" value="F:steroid 17-alpha-monooxygenase activity"/>
    <property type="evidence" value="ECO:0007669"/>
    <property type="project" value="TreeGrafter"/>
</dbReference>
<evidence type="ECO:0000256" key="16">
    <source>
        <dbReference type="ARBA" id="ARBA00044265"/>
    </source>
</evidence>
<keyword evidence="7 21" id="KW-0560">Oxidoreductase</keyword>
<comment type="subcellular location">
    <subcellularLocation>
        <location evidence="2">Endoplasmic reticulum membrane</location>
        <topology evidence="2">Peripheral membrane protein</topology>
    </subcellularLocation>
</comment>
<dbReference type="AlphaFoldDB" id="A0A9N7TS87"/>
<evidence type="ECO:0000256" key="3">
    <source>
        <dbReference type="ARBA" id="ARBA00010617"/>
    </source>
</evidence>
<evidence type="ECO:0000256" key="12">
    <source>
        <dbReference type="ARBA" id="ARBA00023250"/>
    </source>
</evidence>
<evidence type="ECO:0000256" key="4">
    <source>
        <dbReference type="ARBA" id="ARBA00022617"/>
    </source>
</evidence>
<dbReference type="PANTHER" id="PTHR24289:SF17">
    <property type="entry name" value="STEROID 21-HYDROXYLASE ISOFORM X1"/>
    <property type="match status" value="1"/>
</dbReference>
<evidence type="ECO:0000256" key="11">
    <source>
        <dbReference type="ARBA" id="ARBA00023136"/>
    </source>
</evidence>
<keyword evidence="8 20" id="KW-0408">Iron</keyword>
<dbReference type="GO" id="GO:0042446">
    <property type="term" value="P:hormone biosynthetic process"/>
    <property type="evidence" value="ECO:0007669"/>
    <property type="project" value="TreeGrafter"/>
</dbReference>
<evidence type="ECO:0000256" key="2">
    <source>
        <dbReference type="ARBA" id="ARBA00004406"/>
    </source>
</evidence>
<evidence type="ECO:0000256" key="18">
    <source>
        <dbReference type="ARBA" id="ARBA00044304"/>
    </source>
</evidence>
<evidence type="ECO:0000256" key="8">
    <source>
        <dbReference type="ARBA" id="ARBA00023004"/>
    </source>
</evidence>
<evidence type="ECO:0000256" key="19">
    <source>
        <dbReference type="ARBA" id="ARBA00044342"/>
    </source>
</evidence>
<dbReference type="PRINTS" id="PR00463">
    <property type="entry name" value="EP450I"/>
</dbReference>
<dbReference type="GO" id="GO:0005496">
    <property type="term" value="F:steroid binding"/>
    <property type="evidence" value="ECO:0007669"/>
    <property type="project" value="UniProtKB-KW"/>
</dbReference>
<dbReference type="SUPFAM" id="SSF48264">
    <property type="entry name" value="Cytochrome P450"/>
    <property type="match status" value="1"/>
</dbReference>
<keyword evidence="12" id="KW-0755">Steroidogenesis</keyword>
<keyword evidence="4 20" id="KW-0349">Heme</keyword>
<comment type="cofactor">
    <cofactor evidence="1">
        <name>heme b</name>
        <dbReference type="ChEBI" id="CHEBI:60344"/>
    </cofactor>
</comment>
<comment type="cofactor">
    <cofactor evidence="20">
        <name>heme</name>
        <dbReference type="ChEBI" id="CHEBI:30413"/>
    </cofactor>
</comment>
<evidence type="ECO:0000256" key="7">
    <source>
        <dbReference type="ARBA" id="ARBA00023002"/>
    </source>
</evidence>
<keyword evidence="10" id="KW-0446">Lipid-binding</keyword>
<organism evidence="22 23">
    <name type="scientific">Pleuronectes platessa</name>
    <name type="common">European plaice</name>
    <dbReference type="NCBI Taxonomy" id="8262"/>
    <lineage>
        <taxon>Eukaryota</taxon>
        <taxon>Metazoa</taxon>
        <taxon>Chordata</taxon>
        <taxon>Craniata</taxon>
        <taxon>Vertebrata</taxon>
        <taxon>Euteleostomi</taxon>
        <taxon>Actinopterygii</taxon>
        <taxon>Neopterygii</taxon>
        <taxon>Teleostei</taxon>
        <taxon>Neoteleostei</taxon>
        <taxon>Acanthomorphata</taxon>
        <taxon>Carangaria</taxon>
        <taxon>Pleuronectiformes</taxon>
        <taxon>Pleuronectoidei</taxon>
        <taxon>Pleuronectidae</taxon>
        <taxon>Pleuronectes</taxon>
    </lineage>
</organism>
<dbReference type="GO" id="GO:0006694">
    <property type="term" value="P:steroid biosynthetic process"/>
    <property type="evidence" value="ECO:0007669"/>
    <property type="project" value="UniProtKB-KW"/>
</dbReference>
<dbReference type="InterPro" id="IPR001128">
    <property type="entry name" value="Cyt_P450"/>
</dbReference>
<proteinExistence type="inferred from homology"/>
<keyword evidence="23" id="KW-1185">Reference proteome</keyword>
<feature type="binding site" description="axial binding residue" evidence="20">
    <location>
        <position position="66"/>
    </location>
    <ligand>
        <name>heme</name>
        <dbReference type="ChEBI" id="CHEBI:30413"/>
    </ligand>
    <ligandPart>
        <name>Fe</name>
        <dbReference type="ChEBI" id="CHEBI:18248"/>
    </ligandPart>
</feature>
<keyword evidence="6 20" id="KW-0479">Metal-binding</keyword>
<keyword evidence="5" id="KW-0754">Steroid-binding</keyword>
<comment type="similarity">
    <text evidence="3 21">Belongs to the cytochrome P450 family.</text>
</comment>
<comment type="caution">
    <text evidence="22">The sequence shown here is derived from an EMBL/GenBank/DDBJ whole genome shotgun (WGS) entry which is preliminary data.</text>
</comment>
<evidence type="ECO:0000256" key="5">
    <source>
        <dbReference type="ARBA" id="ARBA00022665"/>
    </source>
</evidence>
<evidence type="ECO:0000256" key="14">
    <source>
        <dbReference type="ARBA" id="ARBA00044116"/>
    </source>
</evidence>
<evidence type="ECO:0000256" key="13">
    <source>
        <dbReference type="ARBA" id="ARBA00044040"/>
    </source>
</evidence>
<evidence type="ECO:0000256" key="20">
    <source>
        <dbReference type="PIRSR" id="PIRSR602401-1"/>
    </source>
</evidence>
<dbReference type="Proteomes" id="UP001153269">
    <property type="component" value="Unassembled WGS sequence"/>
</dbReference>
<dbReference type="GO" id="GO:0005789">
    <property type="term" value="C:endoplasmic reticulum membrane"/>
    <property type="evidence" value="ECO:0007669"/>
    <property type="project" value="UniProtKB-SubCell"/>
</dbReference>
<accession>A0A9N7TS87</accession>
<dbReference type="GO" id="GO:0020037">
    <property type="term" value="F:heme binding"/>
    <property type="evidence" value="ECO:0007669"/>
    <property type="project" value="InterPro"/>
</dbReference>